<name>A0A5S9IHU2_UABAM</name>
<dbReference type="GO" id="GO:0005737">
    <property type="term" value="C:cytoplasm"/>
    <property type="evidence" value="ECO:0007669"/>
    <property type="project" value="TreeGrafter"/>
</dbReference>
<dbReference type="RefSeq" id="WP_151966014.1">
    <property type="nucleotide sequence ID" value="NZ_AP019860.1"/>
</dbReference>
<dbReference type="Gene3D" id="1.10.510.10">
    <property type="entry name" value="Transferase(Phosphotransferase) domain 1"/>
    <property type="match status" value="1"/>
</dbReference>
<dbReference type="SUPFAM" id="SSF49879">
    <property type="entry name" value="SMAD/FHA domain"/>
    <property type="match status" value="1"/>
</dbReference>
<dbReference type="GO" id="GO:0005524">
    <property type="term" value="F:ATP binding"/>
    <property type="evidence" value="ECO:0007669"/>
    <property type="project" value="InterPro"/>
</dbReference>
<feature type="domain" description="Protein kinase" evidence="2">
    <location>
        <begin position="107"/>
        <end position="390"/>
    </location>
</feature>
<dbReference type="InterPro" id="IPR000719">
    <property type="entry name" value="Prot_kinase_dom"/>
</dbReference>
<dbReference type="Proteomes" id="UP000326354">
    <property type="component" value="Chromosome"/>
</dbReference>
<dbReference type="InterPro" id="IPR011009">
    <property type="entry name" value="Kinase-like_dom_sf"/>
</dbReference>
<dbReference type="EMBL" id="AP019860">
    <property type="protein sequence ID" value="BBM81746.1"/>
    <property type="molecule type" value="Genomic_DNA"/>
</dbReference>
<dbReference type="Pfam" id="PF00498">
    <property type="entry name" value="FHA"/>
    <property type="match status" value="1"/>
</dbReference>
<organism evidence="3 4">
    <name type="scientific">Uabimicrobium amorphum</name>
    <dbReference type="NCBI Taxonomy" id="2596890"/>
    <lineage>
        <taxon>Bacteria</taxon>
        <taxon>Pseudomonadati</taxon>
        <taxon>Planctomycetota</taxon>
        <taxon>Candidatus Uabimicrobiia</taxon>
        <taxon>Candidatus Uabimicrobiales</taxon>
        <taxon>Candidatus Uabimicrobiaceae</taxon>
        <taxon>Candidatus Uabimicrobium</taxon>
    </lineage>
</organism>
<dbReference type="InterPro" id="IPR008984">
    <property type="entry name" value="SMAD_FHA_dom_sf"/>
</dbReference>
<dbReference type="Gene3D" id="2.60.200.20">
    <property type="match status" value="1"/>
</dbReference>
<dbReference type="InterPro" id="IPR000253">
    <property type="entry name" value="FHA_dom"/>
</dbReference>
<keyword evidence="4" id="KW-1185">Reference proteome</keyword>
<dbReference type="SUPFAM" id="SSF56112">
    <property type="entry name" value="Protein kinase-like (PK-like)"/>
    <property type="match status" value="1"/>
</dbReference>
<keyword evidence="3" id="KW-0808">Transferase</keyword>
<dbReference type="InterPro" id="IPR045269">
    <property type="entry name" value="Atg1-like"/>
</dbReference>
<keyword evidence="3" id="KW-0418">Kinase</keyword>
<feature type="domain" description="FHA" evidence="1">
    <location>
        <begin position="437"/>
        <end position="485"/>
    </location>
</feature>
<dbReference type="PROSITE" id="PS50011">
    <property type="entry name" value="PROTEIN_KINASE_DOM"/>
    <property type="match status" value="1"/>
</dbReference>
<evidence type="ECO:0000259" key="1">
    <source>
        <dbReference type="PROSITE" id="PS50006"/>
    </source>
</evidence>
<evidence type="ECO:0000313" key="3">
    <source>
        <dbReference type="EMBL" id="BBM81746.1"/>
    </source>
</evidence>
<protein>
    <submittedName>
        <fullName evidence="3">Serine/threonine protein kinase</fullName>
    </submittedName>
</protein>
<dbReference type="PROSITE" id="PS50006">
    <property type="entry name" value="FHA_DOMAIN"/>
    <property type="match status" value="1"/>
</dbReference>
<dbReference type="SMART" id="SM00220">
    <property type="entry name" value="S_TKc"/>
    <property type="match status" value="1"/>
</dbReference>
<sequence length="541" mass="62002">MNNYDAFHCQIDISRNLPNSITEQDTLHNSLNLFFGSTPTSFITIGSSKKSSIVVEGINTKHCVFNFQHDSAVITAYDEIILNTNKGEVCLEKGDIYTLEFSKNKIIEAHTLLEWGLEIRPYTVINITITSEEGLAKKGMEHYLETKYEFAKKIFESERYLIYRVSKDSVVKILHPYHKEEQLQVMEFFNVAKRVAEIECDILRNIKSFDEKLPHAEIEFFQGETLQNYLAKKGKLSYKEARMVFAKIIELLQTTEKYDYVCKNLNLDNILCGREKQVKFTGWNMTLVGAMPSSRHALYLAPEYIRGEKPTPLADVYSAGIIFYRMVTGRFPFVSSEEYEKRVLNNKPITKDELQTGSAYVTPQMAGILEKMLSFSPQDRPGFYVIQNWIEQANDFALWESVLNVDKTELFFGVQVVSSPKKEIEGQMCPILDNQSFIIGRQANINIPGDTRMSRKHTKIILEDGVCTLEDLGSSNGTKILGDKINKCQIDSGVTFTIGQTTLAFWNFKQLQLQRKRLMNPRPSKISGWHDLSSIVKKRQN</sequence>
<gene>
    <name evidence="3" type="ORF">UABAM_00085</name>
</gene>
<dbReference type="AlphaFoldDB" id="A0A5S9IHU2"/>
<dbReference type="PANTHER" id="PTHR24348">
    <property type="entry name" value="SERINE/THREONINE-PROTEIN KINASE UNC-51-RELATED"/>
    <property type="match status" value="1"/>
</dbReference>
<dbReference type="OrthoDB" id="151099at2"/>
<accession>A0A5S9IHU2</accession>
<evidence type="ECO:0000313" key="4">
    <source>
        <dbReference type="Proteomes" id="UP000326354"/>
    </source>
</evidence>
<dbReference type="Pfam" id="PF00069">
    <property type="entry name" value="Pkinase"/>
    <property type="match status" value="1"/>
</dbReference>
<keyword evidence="3" id="KW-0723">Serine/threonine-protein kinase</keyword>
<reference evidence="3 4" key="1">
    <citation type="submission" date="2019-08" db="EMBL/GenBank/DDBJ databases">
        <title>Complete genome sequence of Candidatus Uab amorphum.</title>
        <authorList>
            <person name="Shiratori T."/>
            <person name="Suzuki S."/>
            <person name="Kakizawa Y."/>
            <person name="Ishida K."/>
        </authorList>
    </citation>
    <scope>NUCLEOTIDE SEQUENCE [LARGE SCALE GENOMIC DNA]</scope>
    <source>
        <strain evidence="3 4">SRT547</strain>
    </source>
</reference>
<evidence type="ECO:0000259" key="2">
    <source>
        <dbReference type="PROSITE" id="PS50011"/>
    </source>
</evidence>
<dbReference type="PANTHER" id="PTHR24348:SF68">
    <property type="entry name" value="SERINE_THREONINE-PROTEIN KINASE ATG1C"/>
    <property type="match status" value="1"/>
</dbReference>
<dbReference type="CDD" id="cd00060">
    <property type="entry name" value="FHA"/>
    <property type="match status" value="1"/>
</dbReference>
<dbReference type="GO" id="GO:0004674">
    <property type="term" value="F:protein serine/threonine kinase activity"/>
    <property type="evidence" value="ECO:0007669"/>
    <property type="project" value="UniProtKB-KW"/>
</dbReference>
<proteinExistence type="predicted"/>
<dbReference type="KEGG" id="uam:UABAM_00085"/>